<dbReference type="CDD" id="cd16926">
    <property type="entry name" value="HATPase_MutL-MLH-PMS-like"/>
    <property type="match status" value="1"/>
</dbReference>
<dbReference type="GO" id="GO:0005524">
    <property type="term" value="F:ATP binding"/>
    <property type="evidence" value="ECO:0007669"/>
    <property type="project" value="InterPro"/>
</dbReference>
<evidence type="ECO:0000256" key="3">
    <source>
        <dbReference type="ARBA" id="ARBA00023204"/>
    </source>
</evidence>
<dbReference type="SUPFAM" id="SSF54211">
    <property type="entry name" value="Ribosomal protein S5 domain 2-like"/>
    <property type="match status" value="1"/>
</dbReference>
<dbReference type="SMART" id="SM01340">
    <property type="entry name" value="DNA_mis_repair"/>
    <property type="match status" value="1"/>
</dbReference>
<dbReference type="InterPro" id="IPR014721">
    <property type="entry name" value="Ribsml_uS5_D2-typ_fold_subgr"/>
</dbReference>
<dbReference type="Proteomes" id="UP000503399">
    <property type="component" value="Chromosome"/>
</dbReference>
<protein>
    <recommendedName>
        <fullName evidence="4">DNA mismatch repair protein MutL</fullName>
    </recommendedName>
</protein>
<dbReference type="InterPro" id="IPR002099">
    <property type="entry name" value="MutL/Mlh/PMS"/>
</dbReference>
<dbReference type="GO" id="GO:0016887">
    <property type="term" value="F:ATP hydrolysis activity"/>
    <property type="evidence" value="ECO:0007669"/>
    <property type="project" value="InterPro"/>
</dbReference>
<dbReference type="Pfam" id="PF01119">
    <property type="entry name" value="DNA_mis_repair"/>
    <property type="match status" value="1"/>
</dbReference>
<sequence>MGRIRQLDAGLVNQIAAGEVVERPAAAVKELVENSLDAGAASITVRVGDPCWVRLEVQDDGEGILAEDLPLAVARHATSKVRVADDLLACTSLGFRGEALAAIGAVARLTVRSRPPQAPAGAVLTVAYGEAGSPAPAAMGPGTRVTVEDLFGRLPARAKYLRSPSAEYAAVHQVVARYAVGHYRVRFRLLRGDPGAEREELATQGGEDPRAALLAVFGTEVADRLLPLASEAGEGDGITVSGFVLPADLHRPHRRWQGLYLNGRPVANWTLRQAVEEAFRPQVPEGRHPGFWLWVTLDPARVDPNVHPAKLEVRVDGERLVAGRLYRAVAAALAGSSPAVPLWQPVFPTSAPDPAPAVAREAPVPAVPGPVPAPPAREPAAPLREAVADLVPLAQWQAKYIIAQGPDGLYLIDQHAAHERVYYEHFRRLAREARLAQPLLLPWTVSLSPEQWAAYEALKDGLLPEWGFAVDALGGRTLAVRAIPRGWGEVRADTFTALLDAYHQGGFGPGHSWDGPDQGALAMAACKAAVKAYRGLRREEMGALLAALAATADPRSCPHGRPTMLRLTLEEVDRRFGRSS</sequence>
<dbReference type="EMBL" id="LR778114">
    <property type="protein sequence ID" value="CAB1128862.1"/>
    <property type="molecule type" value="Genomic_DNA"/>
</dbReference>
<gene>
    <name evidence="4 7" type="primary">mutL</name>
    <name evidence="7" type="ORF">R50_1356</name>
</gene>
<accession>A0A6F8ZGZ6</accession>
<dbReference type="KEGG" id="hfv:R50_1356"/>
<dbReference type="InterPro" id="IPR020568">
    <property type="entry name" value="Ribosomal_Su5_D2-typ_SF"/>
</dbReference>
<keyword evidence="3 4" id="KW-0234">DNA repair</keyword>
<dbReference type="Gene3D" id="3.30.565.10">
    <property type="entry name" value="Histidine kinase-like ATPase, C-terminal domain"/>
    <property type="match status" value="1"/>
</dbReference>
<comment type="function">
    <text evidence="4">This protein is involved in the repair of mismatches in DNA. It is required for dam-dependent methyl-directed DNA mismatch repair. May act as a 'molecular matchmaker', a protein that promotes the formation of a stable complex between two or more DNA-binding proteins in an ATP-dependent manner without itself being part of a final effector complex.</text>
</comment>
<dbReference type="InterPro" id="IPR036890">
    <property type="entry name" value="HATPase_C_sf"/>
</dbReference>
<dbReference type="GO" id="GO:0006298">
    <property type="term" value="P:mismatch repair"/>
    <property type="evidence" value="ECO:0007669"/>
    <property type="project" value="UniProtKB-UniRule"/>
</dbReference>
<dbReference type="GO" id="GO:0140664">
    <property type="term" value="F:ATP-dependent DNA damage sensor activity"/>
    <property type="evidence" value="ECO:0007669"/>
    <property type="project" value="InterPro"/>
</dbReference>
<dbReference type="PANTHER" id="PTHR10073:SF12">
    <property type="entry name" value="DNA MISMATCH REPAIR PROTEIN MLH1"/>
    <property type="match status" value="1"/>
</dbReference>
<evidence type="ECO:0000313" key="8">
    <source>
        <dbReference type="Proteomes" id="UP000503399"/>
    </source>
</evidence>
<evidence type="ECO:0000259" key="5">
    <source>
        <dbReference type="SMART" id="SM00853"/>
    </source>
</evidence>
<dbReference type="Pfam" id="PF13589">
    <property type="entry name" value="HATPase_c_3"/>
    <property type="match status" value="1"/>
</dbReference>
<dbReference type="FunFam" id="3.30.565.10:FF:000003">
    <property type="entry name" value="DNA mismatch repair endonuclease MutL"/>
    <property type="match status" value="1"/>
</dbReference>
<dbReference type="Gene3D" id="3.30.1540.20">
    <property type="entry name" value="MutL, C-terminal domain, dimerisation subdomain"/>
    <property type="match status" value="1"/>
</dbReference>
<dbReference type="InterPro" id="IPR014790">
    <property type="entry name" value="MutL_C"/>
</dbReference>
<dbReference type="PANTHER" id="PTHR10073">
    <property type="entry name" value="DNA MISMATCH REPAIR PROTEIN MLH, PMS, MUTL"/>
    <property type="match status" value="1"/>
</dbReference>
<dbReference type="InterPro" id="IPR037198">
    <property type="entry name" value="MutL_C_sf"/>
</dbReference>
<dbReference type="SMART" id="SM00853">
    <property type="entry name" value="MutL_C"/>
    <property type="match status" value="1"/>
</dbReference>
<keyword evidence="2 4" id="KW-0227">DNA damage</keyword>
<dbReference type="PROSITE" id="PS00058">
    <property type="entry name" value="DNA_MISMATCH_REPAIR_1"/>
    <property type="match status" value="1"/>
</dbReference>
<feature type="domain" description="MutL C-terminal dimerisation" evidence="5">
    <location>
        <begin position="392"/>
        <end position="536"/>
    </location>
</feature>
<dbReference type="InterPro" id="IPR014762">
    <property type="entry name" value="DNA_mismatch_repair_CS"/>
</dbReference>
<dbReference type="InterPro" id="IPR042121">
    <property type="entry name" value="MutL_C_regsub"/>
</dbReference>
<dbReference type="SUPFAM" id="SSF55874">
    <property type="entry name" value="ATPase domain of HSP90 chaperone/DNA topoisomerase II/histidine kinase"/>
    <property type="match status" value="1"/>
</dbReference>
<organism evidence="7 8">
    <name type="scientific">Candidatus Hydrogenisulfobacillus filiaventi</name>
    <dbReference type="NCBI Taxonomy" id="2707344"/>
    <lineage>
        <taxon>Bacteria</taxon>
        <taxon>Bacillati</taxon>
        <taxon>Bacillota</taxon>
        <taxon>Clostridia</taxon>
        <taxon>Eubacteriales</taxon>
        <taxon>Clostridiales Family XVII. Incertae Sedis</taxon>
        <taxon>Candidatus Hydrogenisulfobacillus</taxon>
    </lineage>
</organism>
<evidence type="ECO:0000256" key="1">
    <source>
        <dbReference type="ARBA" id="ARBA00006082"/>
    </source>
</evidence>
<dbReference type="Gene3D" id="3.30.230.10">
    <property type="match status" value="1"/>
</dbReference>
<reference evidence="7 8" key="1">
    <citation type="submission" date="2020-02" db="EMBL/GenBank/DDBJ databases">
        <authorList>
            <person name="Hogendoorn C."/>
        </authorList>
    </citation>
    <scope>NUCLEOTIDE SEQUENCE [LARGE SCALE GENOMIC DNA]</scope>
    <source>
        <strain evidence="7">R501</strain>
    </source>
</reference>
<dbReference type="Pfam" id="PF08676">
    <property type="entry name" value="MutL_C"/>
    <property type="match status" value="1"/>
</dbReference>
<evidence type="ECO:0000256" key="4">
    <source>
        <dbReference type="HAMAP-Rule" id="MF_00149"/>
    </source>
</evidence>
<dbReference type="GO" id="GO:0032300">
    <property type="term" value="C:mismatch repair complex"/>
    <property type="evidence" value="ECO:0007669"/>
    <property type="project" value="InterPro"/>
</dbReference>
<dbReference type="InterPro" id="IPR013507">
    <property type="entry name" value="DNA_mismatch_S5_2-like"/>
</dbReference>
<dbReference type="GO" id="GO:0030983">
    <property type="term" value="F:mismatched DNA binding"/>
    <property type="evidence" value="ECO:0007669"/>
    <property type="project" value="InterPro"/>
</dbReference>
<dbReference type="InterPro" id="IPR038973">
    <property type="entry name" value="MutL/Mlh/Pms-like"/>
</dbReference>
<dbReference type="NCBIfam" id="TIGR00585">
    <property type="entry name" value="mutl"/>
    <property type="match status" value="1"/>
</dbReference>
<dbReference type="AlphaFoldDB" id="A0A6F8ZGZ6"/>
<dbReference type="HAMAP" id="MF_00149">
    <property type="entry name" value="DNA_mis_repair"/>
    <property type="match status" value="1"/>
</dbReference>
<dbReference type="CDD" id="cd00782">
    <property type="entry name" value="MutL_Trans"/>
    <property type="match status" value="1"/>
</dbReference>
<evidence type="ECO:0000259" key="6">
    <source>
        <dbReference type="SMART" id="SM01340"/>
    </source>
</evidence>
<evidence type="ECO:0000313" key="7">
    <source>
        <dbReference type="EMBL" id="CAB1128862.1"/>
    </source>
</evidence>
<keyword evidence="8" id="KW-1185">Reference proteome</keyword>
<feature type="domain" description="DNA mismatch repair protein S5" evidence="6">
    <location>
        <begin position="213"/>
        <end position="334"/>
    </location>
</feature>
<name>A0A6F8ZGZ6_9FIRM</name>
<dbReference type="SUPFAM" id="SSF118116">
    <property type="entry name" value="DNA mismatch repair protein MutL"/>
    <property type="match status" value="1"/>
</dbReference>
<evidence type="ECO:0000256" key="2">
    <source>
        <dbReference type="ARBA" id="ARBA00022763"/>
    </source>
</evidence>
<dbReference type="Gene3D" id="3.30.1370.100">
    <property type="entry name" value="MutL, C-terminal domain, regulatory subdomain"/>
    <property type="match status" value="1"/>
</dbReference>
<comment type="similarity">
    <text evidence="1 4">Belongs to the DNA mismatch repair MutL/HexB family.</text>
</comment>
<dbReference type="InterPro" id="IPR042120">
    <property type="entry name" value="MutL_C_dimsub"/>
</dbReference>
<proteinExistence type="inferred from homology"/>
<dbReference type="InterPro" id="IPR020667">
    <property type="entry name" value="DNA_mismatch_repair_MutL"/>
</dbReference>